<dbReference type="Proteomes" id="UP000001555">
    <property type="component" value="Unassembled WGS sequence"/>
</dbReference>
<evidence type="ECO:0008006" key="5">
    <source>
        <dbReference type="Google" id="ProtNLM"/>
    </source>
</evidence>
<dbReference type="EMBL" id="DS714338">
    <property type="protein sequence ID" value="EEC06102.1"/>
    <property type="molecule type" value="Genomic_DNA"/>
</dbReference>
<keyword evidence="1" id="KW-0732">Signal</keyword>
<keyword evidence="4" id="KW-1185">Reference proteome</keyword>
<evidence type="ECO:0000313" key="4">
    <source>
        <dbReference type="Proteomes" id="UP000001555"/>
    </source>
</evidence>
<dbReference type="PaxDb" id="6945-B7PHN0"/>
<reference evidence="2 4" key="1">
    <citation type="submission" date="2008-03" db="EMBL/GenBank/DDBJ databases">
        <title>Annotation of Ixodes scapularis.</title>
        <authorList>
            <consortium name="Ixodes scapularis Genome Project Consortium"/>
            <person name="Caler E."/>
            <person name="Hannick L.I."/>
            <person name="Bidwell S."/>
            <person name="Joardar V."/>
            <person name="Thiagarajan M."/>
            <person name="Amedeo P."/>
            <person name="Galinsky K.J."/>
            <person name="Schobel S."/>
            <person name="Inman J."/>
            <person name="Hostetler J."/>
            <person name="Miller J."/>
            <person name="Hammond M."/>
            <person name="Megy K."/>
            <person name="Lawson D."/>
            <person name="Kodira C."/>
            <person name="Sutton G."/>
            <person name="Meyer J."/>
            <person name="Hill C.A."/>
            <person name="Birren B."/>
            <person name="Nene V."/>
            <person name="Collins F."/>
            <person name="Alarcon-Chaidez F."/>
            <person name="Wikel S."/>
            <person name="Strausberg R."/>
        </authorList>
    </citation>
    <scope>NUCLEOTIDE SEQUENCE [LARGE SCALE GENOMIC DNA]</scope>
    <source>
        <strain evidence="4">Wikel</strain>
        <strain evidence="2">Wikel colony</strain>
    </source>
</reference>
<dbReference type="EnsemblMetazoa" id="ISCW004117-RA">
    <property type="protein sequence ID" value="ISCW004117-PA"/>
    <property type="gene ID" value="ISCW004117"/>
</dbReference>
<dbReference type="InParanoid" id="B7PHN0"/>
<dbReference type="VEuPathDB" id="VectorBase:ISCI004117"/>
<organism>
    <name type="scientific">Ixodes scapularis</name>
    <name type="common">Black-legged tick</name>
    <name type="synonym">Deer tick</name>
    <dbReference type="NCBI Taxonomy" id="6945"/>
    <lineage>
        <taxon>Eukaryota</taxon>
        <taxon>Metazoa</taxon>
        <taxon>Ecdysozoa</taxon>
        <taxon>Arthropoda</taxon>
        <taxon>Chelicerata</taxon>
        <taxon>Arachnida</taxon>
        <taxon>Acari</taxon>
        <taxon>Parasitiformes</taxon>
        <taxon>Ixodida</taxon>
        <taxon>Ixodoidea</taxon>
        <taxon>Ixodidae</taxon>
        <taxon>Ixodinae</taxon>
        <taxon>Ixodes</taxon>
    </lineage>
</organism>
<gene>
    <name evidence="2" type="ORF">IscW_ISCW004117</name>
</gene>
<sequence>TVCTSFIFLLLYFCIYFGPKDKNVGIIFTSPTLTRDRVNANPQTSHNFHFFQLSRFRSSNGQQNLDHDLLDSMAMDKINENAFPASPPVGTNRTTALSFILKWKVLPPLSTIAD</sequence>
<accession>B7PHN0</accession>
<dbReference type="VEuPathDB" id="VectorBase:ISCW004117"/>
<proteinExistence type="predicted"/>
<dbReference type="EMBL" id="ABJB010289460">
    <property type="status" value="NOT_ANNOTATED_CDS"/>
    <property type="molecule type" value="Genomic_DNA"/>
</dbReference>
<feature type="chain" id="PRO_5010959762" description="Secreted protein" evidence="1">
    <location>
        <begin position="23"/>
        <end position="114"/>
    </location>
</feature>
<evidence type="ECO:0000256" key="1">
    <source>
        <dbReference type="SAM" id="SignalP"/>
    </source>
</evidence>
<evidence type="ECO:0000313" key="2">
    <source>
        <dbReference type="EMBL" id="EEC06102.1"/>
    </source>
</evidence>
<name>B7PHN0_IXOSC</name>
<dbReference type="AlphaFoldDB" id="B7PHN0"/>
<feature type="non-terminal residue" evidence="2">
    <location>
        <position position="1"/>
    </location>
</feature>
<evidence type="ECO:0000313" key="3">
    <source>
        <dbReference type="EnsemblMetazoa" id="ISCW004117-PA"/>
    </source>
</evidence>
<protein>
    <recommendedName>
        <fullName evidence="5">Secreted protein</fullName>
    </recommendedName>
</protein>
<reference evidence="3" key="2">
    <citation type="submission" date="2020-05" db="UniProtKB">
        <authorList>
            <consortium name="EnsemblMetazoa"/>
        </authorList>
    </citation>
    <scope>IDENTIFICATION</scope>
    <source>
        <strain evidence="3">wikel</strain>
    </source>
</reference>
<feature type="signal peptide" evidence="1">
    <location>
        <begin position="1"/>
        <end position="22"/>
    </location>
</feature>
<dbReference type="HOGENOM" id="CLU_2127230_0_0_1"/>